<feature type="compositionally biased region" description="Basic and acidic residues" evidence="7">
    <location>
        <begin position="238"/>
        <end position="255"/>
    </location>
</feature>
<feature type="compositionally biased region" description="Polar residues" evidence="7">
    <location>
        <begin position="358"/>
        <end position="368"/>
    </location>
</feature>
<dbReference type="SUPFAM" id="SSF53098">
    <property type="entry name" value="Ribonuclease H-like"/>
    <property type="match status" value="1"/>
</dbReference>
<dbReference type="STRING" id="1561998.A0A1I7TML1"/>
<evidence type="ECO:0000259" key="8">
    <source>
        <dbReference type="SMART" id="SM00479"/>
    </source>
</evidence>
<dbReference type="GO" id="GO:0010629">
    <property type="term" value="P:negative regulation of gene expression"/>
    <property type="evidence" value="ECO:0007669"/>
    <property type="project" value="UniProtKB-ARBA"/>
</dbReference>
<protein>
    <submittedName>
        <fullName evidence="10">Exonuclease domain-containing protein</fullName>
    </submittedName>
</protein>
<sequence length="1018" mass="116674">MAEIAEEKERERESKVFTKEMLEVRAAELAEKMYQERIAREAKQKASEKRAQKTTVQESQVSTSQATRIKPPSASPSSSSEDDIVPLRRKKAVIEDSDDEDWEKEEEERKKKERNATKSNSREKKRRVISTDSEDDMPVVQKRSKSRRDSSDDEMNEKEWKGSSASESEENSDIDDFIDDGDEEDDMHDFIVDDEEEVLSEEEDDLEKAERLLKRTHKNKRTNQRRSVTPPRQKRSTPAKESKPNSIVDDHKRLSEPGTSATARPMTEEEKKRARRLKTIKTKEENREKKRLARLDALNRTGPITVGRRTRFNEPNEGDPLDVTLNYTINQFHETVKKSSRKDSQDSQQKESRKEQAASINKRSTPSTTEDRDDEGVHVPAKRMAHSNSVPNPSKTRPTTSSSRTHRPNQSEMLDKRAKEAEEKKKRDRAEFEKLKAKTFLTNEEQGRVKQLQALFGTKPAARQVARSSSTSTPSTSANFRNMKIKKEVDSSPVKKAPTLSPLAPSKGTSFHKSRIYAVNAIYQALLDLKLPDAAEQAQKMELKLVESHPTRDKYKPAAAHKIRECRSRSDSGILEVNKNDWEPKKLLTVNLTHPLHDYHYGQNMNPGPLYYQEPTLFQFYWPPQPPSPPAASSYYISFPSTSYTPKQQYYPEYQSPYMYPDTPPRQQISRVPFQTVSHDRILAGGVAKDCTVGNNRKTHIPHHLLTIEQLHPMLVKLKMTESELEKEAYPLFKNNTKIVTIAETQYTKNKKMFLEDYDMTRTCSRCNKEFSLKPDGTMVKEKDICRYHQRGICKEGKRDTFRKRYRCCNEEYNVAPGCKFSDVHVFDQLFKRELGKFVATPPPTSSNDPRTIKAYAIDCEMVYTVAGPALARLTMVDMQSKKVLDIFIKPPTEVLDPNTEFSGLTMEQIQNAKDTMQTCHQKLFKLVNSETILIGHSLESDLKSMRIVHKSVIDTAILFRSSGDYKVALKNLSSDLLRKTIQGDNEDAVGHDSLEDAITCVDLIYYGLKNPESLAIR</sequence>
<evidence type="ECO:0000256" key="7">
    <source>
        <dbReference type="SAM" id="MobiDB-lite"/>
    </source>
</evidence>
<keyword evidence="9" id="KW-1185">Reference proteome</keyword>
<feature type="region of interest" description="Disordered" evidence="7">
    <location>
        <begin position="460"/>
        <end position="479"/>
    </location>
</feature>
<feature type="region of interest" description="Disordered" evidence="7">
    <location>
        <begin position="488"/>
        <end position="507"/>
    </location>
</feature>
<evidence type="ECO:0000256" key="3">
    <source>
        <dbReference type="ARBA" id="ARBA00022722"/>
    </source>
</evidence>
<dbReference type="InterPro" id="IPR034922">
    <property type="entry name" value="REX1-like_exo"/>
</dbReference>
<dbReference type="InterPro" id="IPR036397">
    <property type="entry name" value="RNaseH_sf"/>
</dbReference>
<dbReference type="CDD" id="cd06145">
    <property type="entry name" value="REX1_like"/>
    <property type="match status" value="1"/>
</dbReference>
<keyword evidence="3" id="KW-0540">Nuclease</keyword>
<feature type="compositionally biased region" description="Basic residues" evidence="7">
    <location>
        <begin position="214"/>
        <end position="224"/>
    </location>
</feature>
<keyword evidence="6" id="KW-0539">Nucleus</keyword>
<evidence type="ECO:0000313" key="10">
    <source>
        <dbReference type="WBParaSite" id="Csp11.Scaffold628.g7423.t1"/>
    </source>
</evidence>
<dbReference type="GO" id="GO:0003676">
    <property type="term" value="F:nucleic acid binding"/>
    <property type="evidence" value="ECO:0007669"/>
    <property type="project" value="InterPro"/>
</dbReference>
<feature type="compositionally biased region" description="Basic and acidic residues" evidence="7">
    <location>
        <begin position="107"/>
        <end position="122"/>
    </location>
</feature>
<dbReference type="InterPro" id="IPR012337">
    <property type="entry name" value="RNaseH-like_sf"/>
</dbReference>
<feature type="compositionally biased region" description="Acidic residues" evidence="7">
    <location>
        <begin position="167"/>
        <end position="207"/>
    </location>
</feature>
<dbReference type="InterPro" id="IPR047021">
    <property type="entry name" value="REXO1/3/4-like"/>
</dbReference>
<feature type="compositionally biased region" description="Basic and acidic residues" evidence="7">
    <location>
        <begin position="334"/>
        <end position="356"/>
    </location>
</feature>
<feature type="compositionally biased region" description="Acidic residues" evidence="7">
    <location>
        <begin position="95"/>
        <end position="106"/>
    </location>
</feature>
<comment type="subcellular location">
    <subcellularLocation>
        <location evidence="1">Nucleus</location>
    </subcellularLocation>
</comment>
<reference evidence="10" key="1">
    <citation type="submission" date="2016-11" db="UniProtKB">
        <authorList>
            <consortium name="WormBaseParasite"/>
        </authorList>
    </citation>
    <scope>IDENTIFICATION</scope>
</reference>
<name>A0A1I7TML1_9PELO</name>
<feature type="compositionally biased region" description="Low complexity" evidence="7">
    <location>
        <begin position="391"/>
        <end position="403"/>
    </location>
</feature>
<feature type="compositionally biased region" description="Basic and acidic residues" evidence="7">
    <location>
        <begin position="39"/>
        <end position="51"/>
    </location>
</feature>
<keyword evidence="5" id="KW-0269">Exonuclease</keyword>
<evidence type="ECO:0000256" key="6">
    <source>
        <dbReference type="ARBA" id="ARBA00023242"/>
    </source>
</evidence>
<evidence type="ECO:0000256" key="2">
    <source>
        <dbReference type="ARBA" id="ARBA00006357"/>
    </source>
</evidence>
<dbReference type="Gene3D" id="3.30.420.10">
    <property type="entry name" value="Ribonuclease H-like superfamily/Ribonuclease H"/>
    <property type="match status" value="1"/>
</dbReference>
<dbReference type="GO" id="GO:0005634">
    <property type="term" value="C:nucleus"/>
    <property type="evidence" value="ECO:0007669"/>
    <property type="project" value="UniProtKB-SubCell"/>
</dbReference>
<proteinExistence type="inferred from homology"/>
<feature type="region of interest" description="Disordered" evidence="7">
    <location>
        <begin position="39"/>
        <end position="430"/>
    </location>
</feature>
<dbReference type="PANTHER" id="PTHR12801">
    <property type="entry name" value="RNA EXONUCLEASE REXO1 / RECO3 FAMILY MEMBER-RELATED"/>
    <property type="match status" value="1"/>
</dbReference>
<dbReference type="eggNOG" id="KOG2248">
    <property type="taxonomic scope" value="Eukaryota"/>
</dbReference>
<evidence type="ECO:0000256" key="1">
    <source>
        <dbReference type="ARBA" id="ARBA00004123"/>
    </source>
</evidence>
<feature type="compositionally biased region" description="Low complexity" evidence="7">
    <location>
        <begin position="468"/>
        <end position="477"/>
    </location>
</feature>
<dbReference type="PANTHER" id="PTHR12801:SF115">
    <property type="entry name" value="FI18136P1-RELATED"/>
    <property type="match status" value="1"/>
</dbReference>
<dbReference type="FunFam" id="3.30.420.10:FF:000031">
    <property type="entry name" value="RNA exonuclease 1"/>
    <property type="match status" value="1"/>
</dbReference>
<evidence type="ECO:0000313" key="9">
    <source>
        <dbReference type="Proteomes" id="UP000095282"/>
    </source>
</evidence>
<dbReference type="Proteomes" id="UP000095282">
    <property type="component" value="Unplaced"/>
</dbReference>
<dbReference type="SMART" id="SM00479">
    <property type="entry name" value="EXOIII"/>
    <property type="match status" value="1"/>
</dbReference>
<dbReference type="AlphaFoldDB" id="A0A1I7TML1"/>
<evidence type="ECO:0000256" key="5">
    <source>
        <dbReference type="ARBA" id="ARBA00022839"/>
    </source>
</evidence>
<accession>A0A1I7TML1</accession>
<organism evidence="9 10">
    <name type="scientific">Caenorhabditis tropicalis</name>
    <dbReference type="NCBI Taxonomy" id="1561998"/>
    <lineage>
        <taxon>Eukaryota</taxon>
        <taxon>Metazoa</taxon>
        <taxon>Ecdysozoa</taxon>
        <taxon>Nematoda</taxon>
        <taxon>Chromadorea</taxon>
        <taxon>Rhabditida</taxon>
        <taxon>Rhabditina</taxon>
        <taxon>Rhabditomorpha</taxon>
        <taxon>Rhabditoidea</taxon>
        <taxon>Rhabditidae</taxon>
        <taxon>Peloderinae</taxon>
        <taxon>Caenorhabditis</taxon>
    </lineage>
</organism>
<dbReference type="GO" id="GO:0004527">
    <property type="term" value="F:exonuclease activity"/>
    <property type="evidence" value="ECO:0007669"/>
    <property type="project" value="UniProtKB-KW"/>
</dbReference>
<dbReference type="InterPro" id="IPR013520">
    <property type="entry name" value="Ribonucl_H"/>
</dbReference>
<feature type="compositionally biased region" description="Basic and acidic residues" evidence="7">
    <location>
        <begin position="413"/>
        <end position="430"/>
    </location>
</feature>
<feature type="domain" description="Exonuclease" evidence="8">
    <location>
        <begin position="854"/>
        <end position="1014"/>
    </location>
</feature>
<feature type="compositionally biased region" description="Polar residues" evidence="7">
    <location>
        <begin position="53"/>
        <end position="67"/>
    </location>
</feature>
<comment type="similarity">
    <text evidence="2">Belongs to the REXO1/REXO3 family.</text>
</comment>
<dbReference type="WBParaSite" id="Csp11.Scaffold628.g7423.t1">
    <property type="protein sequence ID" value="Csp11.Scaffold628.g7423.t1"/>
    <property type="gene ID" value="Csp11.Scaffold628.g7423"/>
</dbReference>
<keyword evidence="4" id="KW-0378">Hydrolase</keyword>
<evidence type="ECO:0000256" key="4">
    <source>
        <dbReference type="ARBA" id="ARBA00022801"/>
    </source>
</evidence>